<keyword evidence="2" id="KW-1185">Reference proteome</keyword>
<reference evidence="1" key="1">
    <citation type="journal article" date="2011" name="Genome Biol.">
        <title>The draft genome of the carcinogenic human liver fluke Clonorchis sinensis.</title>
        <authorList>
            <person name="Wang X."/>
            <person name="Chen W."/>
            <person name="Huang Y."/>
            <person name="Sun J."/>
            <person name="Men J."/>
            <person name="Liu H."/>
            <person name="Luo F."/>
            <person name="Guo L."/>
            <person name="Lv X."/>
            <person name="Deng C."/>
            <person name="Zhou C."/>
            <person name="Fan Y."/>
            <person name="Li X."/>
            <person name="Huang L."/>
            <person name="Hu Y."/>
            <person name="Liang C."/>
            <person name="Hu X."/>
            <person name="Xu J."/>
            <person name="Yu X."/>
        </authorList>
    </citation>
    <scope>NUCLEOTIDE SEQUENCE [LARGE SCALE GENOMIC DNA]</scope>
    <source>
        <strain evidence="1">Henan</strain>
    </source>
</reference>
<proteinExistence type="predicted"/>
<protein>
    <submittedName>
        <fullName evidence="1">Uncharacterized protein</fullName>
    </submittedName>
</protein>
<dbReference type="Proteomes" id="UP000008909">
    <property type="component" value="Unassembled WGS sequence"/>
</dbReference>
<evidence type="ECO:0000313" key="1">
    <source>
        <dbReference type="EMBL" id="GAA52611.1"/>
    </source>
</evidence>
<evidence type="ECO:0000313" key="2">
    <source>
        <dbReference type="Proteomes" id="UP000008909"/>
    </source>
</evidence>
<sequence length="116" mass="13414">MVINRIESTSFENRGVSKKNERDPSLKVPCINLVVSNATGNYPTSQTNKKLHNFDCHTLDNKCQFVQNQLHILFEDENDIVRKSLIYKILVNSYLNTSVLKTFRRLSHYLVDQTIG</sequence>
<dbReference type="EMBL" id="DF143322">
    <property type="protein sequence ID" value="GAA52611.1"/>
    <property type="molecule type" value="Genomic_DNA"/>
</dbReference>
<reference key="2">
    <citation type="submission" date="2011-10" db="EMBL/GenBank/DDBJ databases">
        <title>The genome and transcriptome sequence of Clonorchis sinensis provide insights into the carcinogenic liver fluke.</title>
        <authorList>
            <person name="Wang X."/>
            <person name="Huang Y."/>
            <person name="Chen W."/>
            <person name="Liu H."/>
            <person name="Guo L."/>
            <person name="Chen Y."/>
            <person name="Luo F."/>
            <person name="Zhou W."/>
            <person name="Sun J."/>
            <person name="Mao Q."/>
            <person name="Liang P."/>
            <person name="Zhou C."/>
            <person name="Tian Y."/>
            <person name="Men J."/>
            <person name="Lv X."/>
            <person name="Huang L."/>
            <person name="Zhou J."/>
            <person name="Hu Y."/>
            <person name="Li R."/>
            <person name="Zhang F."/>
            <person name="Lei H."/>
            <person name="Li X."/>
            <person name="Hu X."/>
            <person name="Liang C."/>
            <person name="Xu J."/>
            <person name="Wu Z."/>
            <person name="Yu X."/>
        </authorList>
    </citation>
    <scope>NUCLEOTIDE SEQUENCE</scope>
    <source>
        <strain>Henan</strain>
    </source>
</reference>
<accession>G7YI28</accession>
<organism evidence="1 2">
    <name type="scientific">Clonorchis sinensis</name>
    <name type="common">Chinese liver fluke</name>
    <dbReference type="NCBI Taxonomy" id="79923"/>
    <lineage>
        <taxon>Eukaryota</taxon>
        <taxon>Metazoa</taxon>
        <taxon>Spiralia</taxon>
        <taxon>Lophotrochozoa</taxon>
        <taxon>Platyhelminthes</taxon>
        <taxon>Trematoda</taxon>
        <taxon>Digenea</taxon>
        <taxon>Opisthorchiida</taxon>
        <taxon>Opisthorchiata</taxon>
        <taxon>Opisthorchiidae</taxon>
        <taxon>Clonorchis</taxon>
    </lineage>
</organism>
<name>G7YI28_CLOSI</name>
<dbReference type="AlphaFoldDB" id="G7YI28"/>
<gene>
    <name evidence="1" type="ORF">CLF_108442</name>
</gene>